<accession>A0A285UWA3</accession>
<proteinExistence type="predicted"/>
<name>A0A285UWA3_9HYPH</name>
<dbReference type="EMBL" id="OBQD01000020">
    <property type="protein sequence ID" value="SOC46063.1"/>
    <property type="molecule type" value="Genomic_DNA"/>
</dbReference>
<dbReference type="AlphaFoldDB" id="A0A285UWA3"/>
<evidence type="ECO:0000313" key="2">
    <source>
        <dbReference type="Proteomes" id="UP000219167"/>
    </source>
</evidence>
<gene>
    <name evidence="1" type="ORF">SAMN05892877_12073</name>
</gene>
<reference evidence="1 2" key="1">
    <citation type="submission" date="2017-08" db="EMBL/GenBank/DDBJ databases">
        <authorList>
            <person name="de Groot N.N."/>
        </authorList>
    </citation>
    <scope>NUCLEOTIDE SEQUENCE [LARGE SCALE GENOMIC DNA]</scope>
    <source>
        <strain evidence="1 2">JC85</strain>
    </source>
</reference>
<keyword evidence="2" id="KW-1185">Reference proteome</keyword>
<organism evidence="1 2">
    <name type="scientific">Rhizobium subbaraonis</name>
    <dbReference type="NCBI Taxonomy" id="908946"/>
    <lineage>
        <taxon>Bacteria</taxon>
        <taxon>Pseudomonadati</taxon>
        <taxon>Pseudomonadota</taxon>
        <taxon>Alphaproteobacteria</taxon>
        <taxon>Hyphomicrobiales</taxon>
        <taxon>Rhizobiaceae</taxon>
        <taxon>Rhizobium/Agrobacterium group</taxon>
        <taxon>Rhizobium</taxon>
    </lineage>
</organism>
<sequence>MTEVSLIAAAPSTLAGSCHGLVPRMKWAVRQRIGVIWESRCNWAL</sequence>
<dbReference type="Proteomes" id="UP000219167">
    <property type="component" value="Unassembled WGS sequence"/>
</dbReference>
<protein>
    <submittedName>
        <fullName evidence="1">Uncharacterized protein</fullName>
    </submittedName>
</protein>
<evidence type="ECO:0000313" key="1">
    <source>
        <dbReference type="EMBL" id="SOC46063.1"/>
    </source>
</evidence>